<protein>
    <submittedName>
        <fullName evidence="2">Uncharacterized protein</fullName>
    </submittedName>
</protein>
<accession>A0A8X6U0L1</accession>
<evidence type="ECO:0000313" key="2">
    <source>
        <dbReference type="EMBL" id="GFT77517.1"/>
    </source>
</evidence>
<evidence type="ECO:0000256" key="1">
    <source>
        <dbReference type="SAM" id="MobiDB-lite"/>
    </source>
</evidence>
<gene>
    <name evidence="2" type="ORF">NPIL_19791</name>
</gene>
<name>A0A8X6U0L1_NEPPI</name>
<dbReference type="AlphaFoldDB" id="A0A8X6U0L1"/>
<reference evidence="2" key="1">
    <citation type="submission" date="2020-08" db="EMBL/GenBank/DDBJ databases">
        <title>Multicomponent nature underlies the extraordinary mechanical properties of spider dragline silk.</title>
        <authorList>
            <person name="Kono N."/>
            <person name="Nakamura H."/>
            <person name="Mori M."/>
            <person name="Yoshida Y."/>
            <person name="Ohtoshi R."/>
            <person name="Malay A.D."/>
            <person name="Moran D.A.P."/>
            <person name="Tomita M."/>
            <person name="Numata K."/>
            <person name="Arakawa K."/>
        </authorList>
    </citation>
    <scope>NUCLEOTIDE SEQUENCE</scope>
</reference>
<comment type="caution">
    <text evidence="2">The sequence shown here is derived from an EMBL/GenBank/DDBJ whole genome shotgun (WGS) entry which is preliminary data.</text>
</comment>
<feature type="compositionally biased region" description="Polar residues" evidence="1">
    <location>
        <begin position="1"/>
        <end position="19"/>
    </location>
</feature>
<feature type="region of interest" description="Disordered" evidence="1">
    <location>
        <begin position="145"/>
        <end position="183"/>
    </location>
</feature>
<dbReference type="EMBL" id="BMAW01071313">
    <property type="protein sequence ID" value="GFT77517.1"/>
    <property type="molecule type" value="Genomic_DNA"/>
</dbReference>
<dbReference type="Proteomes" id="UP000887013">
    <property type="component" value="Unassembled WGS sequence"/>
</dbReference>
<evidence type="ECO:0000313" key="3">
    <source>
        <dbReference type="Proteomes" id="UP000887013"/>
    </source>
</evidence>
<proteinExistence type="predicted"/>
<feature type="region of interest" description="Disordered" evidence="1">
    <location>
        <begin position="1"/>
        <end position="34"/>
    </location>
</feature>
<organism evidence="2 3">
    <name type="scientific">Nephila pilipes</name>
    <name type="common">Giant wood spider</name>
    <name type="synonym">Nephila maculata</name>
    <dbReference type="NCBI Taxonomy" id="299642"/>
    <lineage>
        <taxon>Eukaryota</taxon>
        <taxon>Metazoa</taxon>
        <taxon>Ecdysozoa</taxon>
        <taxon>Arthropoda</taxon>
        <taxon>Chelicerata</taxon>
        <taxon>Arachnida</taxon>
        <taxon>Araneae</taxon>
        <taxon>Araneomorphae</taxon>
        <taxon>Entelegynae</taxon>
        <taxon>Araneoidea</taxon>
        <taxon>Nephilidae</taxon>
        <taxon>Nephila</taxon>
    </lineage>
</organism>
<keyword evidence="3" id="KW-1185">Reference proteome</keyword>
<sequence length="183" mass="20438">MARTKQTPGVSPNLQSSAVMANVDDLGDPPHLDPAVEMADVSDLAHHDSVTKPLPLDQCKNLQITIEEYALSVKGTSEVEAQIRQIHLFPFMYGAQDVENLNQELLRWKEEKERIEGKLNLLFPCPNTGCLHNQQIANVMKNINSKNINTPTPSKKRQHENATDGFIIPNKTAKQPKPTPNQK</sequence>